<evidence type="ECO:0000313" key="1">
    <source>
        <dbReference type="EMBL" id="CAF5124119.1"/>
    </source>
</evidence>
<name>A0A8S3FHK2_9BILA</name>
<dbReference type="Proteomes" id="UP000681720">
    <property type="component" value="Unassembled WGS sequence"/>
</dbReference>
<comment type="caution">
    <text evidence="1">The sequence shown here is derived from an EMBL/GenBank/DDBJ whole genome shotgun (WGS) entry which is preliminary data.</text>
</comment>
<reference evidence="1" key="1">
    <citation type="submission" date="2021-02" db="EMBL/GenBank/DDBJ databases">
        <authorList>
            <person name="Nowell W R."/>
        </authorList>
    </citation>
    <scope>NUCLEOTIDE SEQUENCE</scope>
</reference>
<dbReference type="EMBL" id="CAJOBJ010266740">
    <property type="protein sequence ID" value="CAF5124119.1"/>
    <property type="molecule type" value="Genomic_DNA"/>
</dbReference>
<accession>A0A8S3FHK2</accession>
<evidence type="ECO:0000313" key="2">
    <source>
        <dbReference type="Proteomes" id="UP000681720"/>
    </source>
</evidence>
<feature type="non-terminal residue" evidence="1">
    <location>
        <position position="57"/>
    </location>
</feature>
<feature type="non-terminal residue" evidence="1">
    <location>
        <position position="1"/>
    </location>
</feature>
<organism evidence="1 2">
    <name type="scientific">Rotaria magnacalcarata</name>
    <dbReference type="NCBI Taxonomy" id="392030"/>
    <lineage>
        <taxon>Eukaryota</taxon>
        <taxon>Metazoa</taxon>
        <taxon>Spiralia</taxon>
        <taxon>Gnathifera</taxon>
        <taxon>Rotifera</taxon>
        <taxon>Eurotatoria</taxon>
        <taxon>Bdelloidea</taxon>
        <taxon>Philodinida</taxon>
        <taxon>Philodinidae</taxon>
        <taxon>Rotaria</taxon>
    </lineage>
</organism>
<sequence length="57" mass="6249">MCVSVKPTKSYGIPGHVLTVGSLVLDPIESDIEFQRNPIQTNHPCALRAQNAYLIVN</sequence>
<gene>
    <name evidence="1" type="ORF">GIL414_LOCUS63702</name>
</gene>
<proteinExistence type="predicted"/>
<dbReference type="AlphaFoldDB" id="A0A8S3FHK2"/>
<protein>
    <submittedName>
        <fullName evidence="1">Uncharacterized protein</fullName>
    </submittedName>
</protein>